<feature type="transmembrane region" description="Helical" evidence="1">
    <location>
        <begin position="34"/>
        <end position="59"/>
    </location>
</feature>
<feature type="transmembrane region" description="Helical" evidence="1">
    <location>
        <begin position="71"/>
        <end position="88"/>
    </location>
</feature>
<accession>A0AAX4A4Q6</accession>
<name>A0AAX4A4Q6_LACLC</name>
<dbReference type="AlphaFoldDB" id="A0AAX4A4Q6"/>
<reference evidence="2" key="1">
    <citation type="journal article" date="2022" name="Microbiol. Spectr.">
        <title>Optimizing Conditions in the Acid Tolerance Test for Potential Probiotics Using Response Surface Methodology.</title>
        <authorList>
            <person name="Ko H.I."/>
            <person name="Jeong C.H."/>
            <person name="Hong S.W."/>
            <person name="Eun J.B."/>
            <person name="Kim T.W."/>
        </authorList>
    </citation>
    <scope>NUCLEOTIDE SEQUENCE</scope>
    <source>
        <strain evidence="2">KCKM 0438</strain>
    </source>
</reference>
<dbReference type="RefSeq" id="WP_043734548.1">
    <property type="nucleotide sequence ID" value="NZ_CP070856.1"/>
</dbReference>
<evidence type="ECO:0000256" key="1">
    <source>
        <dbReference type="SAM" id="Phobius"/>
    </source>
</evidence>
<keyword evidence="1" id="KW-0812">Transmembrane</keyword>
<gene>
    <name evidence="2" type="ORF">RF668_09870</name>
</gene>
<dbReference type="Proteomes" id="UP001254658">
    <property type="component" value="Chromosome"/>
</dbReference>
<dbReference type="EMBL" id="CP133787">
    <property type="protein sequence ID" value="WMX70197.1"/>
    <property type="molecule type" value="Genomic_DNA"/>
</dbReference>
<organism evidence="2 3">
    <name type="scientific">Lactococcus lactis subsp. cremoris</name>
    <name type="common">Streptococcus cremoris</name>
    <dbReference type="NCBI Taxonomy" id="1359"/>
    <lineage>
        <taxon>Bacteria</taxon>
        <taxon>Bacillati</taxon>
        <taxon>Bacillota</taxon>
        <taxon>Bacilli</taxon>
        <taxon>Lactobacillales</taxon>
        <taxon>Streptococcaceae</taxon>
        <taxon>Lactococcus</taxon>
    </lineage>
</organism>
<keyword evidence="1" id="KW-1133">Transmembrane helix</keyword>
<evidence type="ECO:0000313" key="3">
    <source>
        <dbReference type="Proteomes" id="UP001254658"/>
    </source>
</evidence>
<sequence length="187" mass="22051">MENLEISSENDEEKYSFTQRRTARDFMKLAHRTSILGSIVMSILVFCVFGLATYGFLAFFHILSHDLFNQYFYAIAVGFFAWWYYYYLNMSAKIVMLNDFSKTKKIDESKVVVYATRIYEKSDMGESLYELKFITRSVIKKQKVTLYLRATGLVHIFEEKDLDAGYDWEGFKSFIKTNYDVKKKAKS</sequence>
<protein>
    <recommendedName>
        <fullName evidence="4">YcxB-like protein domain-containing protein</fullName>
    </recommendedName>
</protein>
<evidence type="ECO:0008006" key="4">
    <source>
        <dbReference type="Google" id="ProtNLM"/>
    </source>
</evidence>
<keyword evidence="1" id="KW-0472">Membrane</keyword>
<reference evidence="2" key="2">
    <citation type="submission" date="2023-09" db="EMBL/GenBank/DDBJ databases">
        <authorList>
            <person name="Kim T.W."/>
        </authorList>
    </citation>
    <scope>NUCLEOTIDE SEQUENCE</scope>
    <source>
        <strain evidence="2">KCKM 0438</strain>
    </source>
</reference>
<proteinExistence type="predicted"/>
<evidence type="ECO:0000313" key="2">
    <source>
        <dbReference type="EMBL" id="WMX70197.1"/>
    </source>
</evidence>